<keyword evidence="3" id="KW-1185">Reference proteome</keyword>
<evidence type="ECO:0000256" key="1">
    <source>
        <dbReference type="SAM" id="Phobius"/>
    </source>
</evidence>
<evidence type="ECO:0000313" key="3">
    <source>
        <dbReference type="Proteomes" id="UP001208689"/>
    </source>
</evidence>
<feature type="transmembrane region" description="Helical" evidence="1">
    <location>
        <begin position="7"/>
        <end position="28"/>
    </location>
</feature>
<feature type="transmembrane region" description="Helical" evidence="1">
    <location>
        <begin position="149"/>
        <end position="168"/>
    </location>
</feature>
<proteinExistence type="predicted"/>
<name>A0ABY6HZ14_9ARCH</name>
<keyword evidence="1" id="KW-1133">Transmembrane helix</keyword>
<dbReference type="EMBL" id="CP104013">
    <property type="protein sequence ID" value="UYP47572.1"/>
    <property type="molecule type" value="Genomic_DNA"/>
</dbReference>
<feature type="transmembrane region" description="Helical" evidence="1">
    <location>
        <begin position="174"/>
        <end position="198"/>
    </location>
</feature>
<feature type="transmembrane region" description="Helical" evidence="1">
    <location>
        <begin position="117"/>
        <end position="142"/>
    </location>
</feature>
<protein>
    <recommendedName>
        <fullName evidence="4">Intracellular septation protein A</fullName>
    </recommendedName>
</protein>
<sequence>MAEEYSIAIALVDFIPTFLFPLGVFFFQEFFKTQGYTRSRLLWIGGGFFVFLGGLFKAIWKLNMALTETSIAFLTDSLFVVQSIGFTCLFIGTLFFIRQEREKLISKPTIPLTAMALWKVPFMAIQTLTCLGTNGLLVYYAFQNKNKKSAYLLIGNVIIIFLMAGLGSTDLSMAIQWVAELTNTLGQICFSLAGYLFMKDVKK</sequence>
<organism evidence="2 3">
    <name type="scientific">Candidatus Lokiarchaeum ossiferum</name>
    <dbReference type="NCBI Taxonomy" id="2951803"/>
    <lineage>
        <taxon>Archaea</taxon>
        <taxon>Promethearchaeati</taxon>
        <taxon>Promethearchaeota</taxon>
        <taxon>Promethearchaeia</taxon>
        <taxon>Promethearchaeales</taxon>
        <taxon>Promethearchaeaceae</taxon>
        <taxon>Candidatus Lokiarchaeum</taxon>
    </lineage>
</organism>
<accession>A0ABY6HZ14</accession>
<reference evidence="2" key="1">
    <citation type="submission" date="2022-09" db="EMBL/GenBank/DDBJ databases">
        <title>Actin cytoskeleton and complex cell architecture in an #Asgard archaeon.</title>
        <authorList>
            <person name="Ponce Toledo R.I."/>
            <person name="Schleper C."/>
            <person name="Rodrigues Oliveira T."/>
            <person name="Wollweber F."/>
            <person name="Xu J."/>
            <person name="Rittmann S."/>
            <person name="Klingl A."/>
            <person name="Pilhofer M."/>
        </authorList>
    </citation>
    <scope>NUCLEOTIDE SEQUENCE</scope>
    <source>
        <strain evidence="2">B-35</strain>
    </source>
</reference>
<evidence type="ECO:0000313" key="2">
    <source>
        <dbReference type="EMBL" id="UYP47572.1"/>
    </source>
</evidence>
<keyword evidence="1" id="KW-0472">Membrane</keyword>
<feature type="transmembrane region" description="Helical" evidence="1">
    <location>
        <begin position="72"/>
        <end position="97"/>
    </location>
</feature>
<evidence type="ECO:0008006" key="4">
    <source>
        <dbReference type="Google" id="ProtNLM"/>
    </source>
</evidence>
<gene>
    <name evidence="2" type="ORF">NEF87_003857</name>
</gene>
<keyword evidence="1" id="KW-0812">Transmembrane</keyword>
<feature type="transmembrane region" description="Helical" evidence="1">
    <location>
        <begin position="40"/>
        <end position="60"/>
    </location>
</feature>
<dbReference type="Proteomes" id="UP001208689">
    <property type="component" value="Chromosome"/>
</dbReference>